<dbReference type="PANTHER" id="PTHR33420:SF14">
    <property type="entry name" value="TYPE 1 FIMBRIN D-MANNOSE SPECIFIC ADHESIN"/>
    <property type="match status" value="1"/>
</dbReference>
<accession>A0A5U6MI13</accession>
<keyword evidence="3" id="KW-0281">Fimbrium</keyword>
<dbReference type="InterPro" id="IPR008966">
    <property type="entry name" value="Adhesion_dom_sf"/>
</dbReference>
<evidence type="ECO:0000256" key="4">
    <source>
        <dbReference type="SAM" id="SignalP"/>
    </source>
</evidence>
<proteinExistence type="inferred from homology"/>
<sequence length="183" mass="19065">MNMKIKNRLFVLGAAMAVMSSSAFAVTTGTQTFTAKIDNSTCVITGADITHDFGSIMKKDLLAKGDWGVIKSFDNKISVTGCPSNNTAVNVALSYAEVPGMGQYGWVNNSGTAKGLGVKLVRVRQNGYGYAPGASGYDFPLTNGAVDVPVGIDIARVAKSVVPDADVADGTAKFNAIFTVTVK</sequence>
<evidence type="ECO:0000256" key="3">
    <source>
        <dbReference type="ARBA" id="ARBA00023263"/>
    </source>
</evidence>
<evidence type="ECO:0000256" key="1">
    <source>
        <dbReference type="ARBA" id="ARBA00004561"/>
    </source>
</evidence>
<feature type="signal peptide" evidence="4">
    <location>
        <begin position="1"/>
        <end position="25"/>
    </location>
</feature>
<dbReference type="EMBL" id="AAGQTM010000073">
    <property type="protein sequence ID" value="EBQ9797683.1"/>
    <property type="molecule type" value="Genomic_DNA"/>
</dbReference>
<comment type="caution">
    <text evidence="5">The sequence shown here is derived from an EMBL/GenBank/DDBJ whole genome shotgun (WGS) entry which is preliminary data.</text>
</comment>
<name>A0A5U6MI13_SALET</name>
<comment type="similarity">
    <text evidence="2">Belongs to the fimbrial protein family.</text>
</comment>
<dbReference type="Gene3D" id="2.60.40.1090">
    <property type="entry name" value="Fimbrial-type adhesion domain"/>
    <property type="match status" value="1"/>
</dbReference>
<feature type="chain" id="PRO_5024929524" evidence="4">
    <location>
        <begin position="26"/>
        <end position="183"/>
    </location>
</feature>
<reference evidence="5" key="1">
    <citation type="submission" date="2018-06" db="EMBL/GenBank/DDBJ databases">
        <authorList>
            <person name="Ashton P.M."/>
            <person name="Dallman T."/>
            <person name="Nair S."/>
            <person name="De Pinna E."/>
            <person name="Peters T."/>
            <person name="Grant K."/>
        </authorList>
    </citation>
    <scope>NUCLEOTIDE SEQUENCE</scope>
    <source>
        <strain evidence="5">430336</strain>
    </source>
</reference>
<dbReference type="PANTHER" id="PTHR33420">
    <property type="entry name" value="FIMBRIAL SUBUNIT ELFA-RELATED"/>
    <property type="match status" value="1"/>
</dbReference>
<evidence type="ECO:0000256" key="2">
    <source>
        <dbReference type="ARBA" id="ARBA00006671"/>
    </source>
</evidence>
<organism evidence="5">
    <name type="scientific">Salmonella enterica subsp. enterica serovar Kottbus</name>
    <dbReference type="NCBI Taxonomy" id="224727"/>
    <lineage>
        <taxon>Bacteria</taxon>
        <taxon>Pseudomonadati</taxon>
        <taxon>Pseudomonadota</taxon>
        <taxon>Gammaproteobacteria</taxon>
        <taxon>Enterobacterales</taxon>
        <taxon>Enterobacteriaceae</taxon>
        <taxon>Salmonella</taxon>
    </lineage>
</organism>
<dbReference type="InterPro" id="IPR050263">
    <property type="entry name" value="Bact_Fimbrial_Adh_Pro"/>
</dbReference>
<evidence type="ECO:0000313" key="5">
    <source>
        <dbReference type="EMBL" id="EBQ9797683.1"/>
    </source>
</evidence>
<comment type="subcellular location">
    <subcellularLocation>
        <location evidence="1">Fimbrium</location>
    </subcellularLocation>
</comment>
<keyword evidence="4" id="KW-0732">Signal</keyword>
<gene>
    <name evidence="5" type="ORF">DM035_26690</name>
</gene>
<dbReference type="SUPFAM" id="SSF49401">
    <property type="entry name" value="Bacterial adhesins"/>
    <property type="match status" value="1"/>
</dbReference>
<dbReference type="AlphaFoldDB" id="A0A5U6MI13"/>
<dbReference type="GO" id="GO:0043709">
    <property type="term" value="P:cell adhesion involved in single-species biofilm formation"/>
    <property type="evidence" value="ECO:0007669"/>
    <property type="project" value="TreeGrafter"/>
</dbReference>
<protein>
    <submittedName>
        <fullName evidence="5">Type 1 fimbrial protein</fullName>
    </submittedName>
</protein>
<dbReference type="InterPro" id="IPR036937">
    <property type="entry name" value="Adhesion_dom_fimbrial_sf"/>
</dbReference>
<dbReference type="GO" id="GO:0009289">
    <property type="term" value="C:pilus"/>
    <property type="evidence" value="ECO:0007669"/>
    <property type="project" value="UniProtKB-SubCell"/>
</dbReference>